<dbReference type="Gene3D" id="3.10.20.30">
    <property type="match status" value="1"/>
</dbReference>
<dbReference type="GO" id="GO:1990140">
    <property type="term" value="C:molybdopterin synthase complex"/>
    <property type="evidence" value="ECO:0007669"/>
    <property type="project" value="UniProtKB-UniRule"/>
</dbReference>
<evidence type="ECO:0000256" key="2">
    <source>
        <dbReference type="ARBA" id="ARBA00022679"/>
    </source>
</evidence>
<dbReference type="Gene3D" id="3.90.1170.40">
    <property type="entry name" value="Molybdopterin biosynthesis MoaE subunit"/>
    <property type="match status" value="1"/>
</dbReference>
<dbReference type="GO" id="GO:0006777">
    <property type="term" value="P:Mo-molybdopterin cofactor biosynthetic process"/>
    <property type="evidence" value="ECO:0007669"/>
    <property type="project" value="UniProtKB-UniRule"/>
</dbReference>
<accession>A0AA36B7U9</accession>
<dbReference type="Proteomes" id="UP001162480">
    <property type="component" value="Chromosome 10"/>
</dbReference>
<feature type="binding site" evidence="4">
    <location>
        <position position="213"/>
    </location>
    <ligand>
        <name>substrate</name>
    </ligand>
</feature>
<keyword evidence="6" id="KW-1185">Reference proteome</keyword>
<comment type="similarity">
    <text evidence="4">Belongs to the MoaE family. MOCS2B subfamily.</text>
</comment>
<dbReference type="AlphaFoldDB" id="A0AA36B7U9"/>
<evidence type="ECO:0000256" key="3">
    <source>
        <dbReference type="ARBA" id="ARBA00023150"/>
    </source>
</evidence>
<dbReference type="InterPro" id="IPR003448">
    <property type="entry name" value="Mopterin_biosynth_MoaE"/>
</dbReference>
<keyword evidence="2 4" id="KW-0808">Transferase</keyword>
<dbReference type="PANTHER" id="PTHR23404">
    <property type="entry name" value="MOLYBDOPTERIN SYNTHASE RELATED"/>
    <property type="match status" value="1"/>
</dbReference>
<comment type="function">
    <text evidence="4">Catalytic subunit of the molybdopterin synthase complex, a complex that catalyzes the conversion of precursor Z into molybdopterin. Acts by mediating the incorporation of 2 sulfur atoms from thiocarboxylated MOCS2A into precursor Z to generate a dithiolene group.</text>
</comment>
<feature type="binding site" evidence="4">
    <location>
        <begin position="197"/>
        <end position="198"/>
    </location>
    <ligand>
        <name>substrate</name>
    </ligand>
</feature>
<evidence type="ECO:0000256" key="1">
    <source>
        <dbReference type="ARBA" id="ARBA00022490"/>
    </source>
</evidence>
<evidence type="ECO:0000313" key="6">
    <source>
        <dbReference type="Proteomes" id="UP001162480"/>
    </source>
</evidence>
<dbReference type="Pfam" id="PF02597">
    <property type="entry name" value="ThiS"/>
    <property type="match status" value="1"/>
</dbReference>
<keyword evidence="3 4" id="KW-0501">Molybdenum cofactor biosynthesis</keyword>
<sequence length="250" mass="28357">MDYSFAEKEDLVKVNVLFFAKSRELVGENRSEISITSRSVTTDQLTSFLLETFPSLKPLKQSMIIALNEEYLSEDETICLSNGDEIAIIPPISVSAMTDIVELSNEKLNVEDISKSVTLPNCGAVSLFIGTTRDHFDGKEVLSLQYEAYHTMAKKKMFEICQDIRNKWNVGKIALVHRLGEVPVAEASVIIAISSEHRKESLEAVQYAINTLKAVVPIWKKELYRSSSPEWKENTEYFWKKEGCCNFKML</sequence>
<dbReference type="SUPFAM" id="SSF54690">
    <property type="entry name" value="Molybdopterin synthase subunit MoaE"/>
    <property type="match status" value="1"/>
</dbReference>
<dbReference type="InterPro" id="IPR028888">
    <property type="entry name" value="MOCS2B_euk"/>
</dbReference>
<evidence type="ECO:0000313" key="5">
    <source>
        <dbReference type="EMBL" id="CAI9728984.1"/>
    </source>
</evidence>
<comment type="pathway">
    <text evidence="4">Cofactor biosynthesis; molybdopterin biosynthesis.</text>
</comment>
<dbReference type="InterPro" id="IPR003749">
    <property type="entry name" value="ThiS/MoaD-like"/>
</dbReference>
<dbReference type="EMBL" id="OX597823">
    <property type="protein sequence ID" value="CAI9728984.1"/>
    <property type="molecule type" value="Genomic_DNA"/>
</dbReference>
<protein>
    <recommendedName>
        <fullName evidence="4">Molybdopterin synthase catalytic subunit</fullName>
        <ecNumber evidence="4">2.8.1.12</ecNumber>
    </recommendedName>
    <alternativeName>
        <fullName evidence="4">Molybdenum cofactor synthesis protein 2 large subunit</fullName>
    </alternativeName>
    <alternativeName>
        <fullName evidence="4">Molybdenum cofactor synthesis protein 2B</fullName>
        <shortName evidence="4">MOCS2B</shortName>
    </alternativeName>
</protein>
<gene>
    <name evidence="5" type="ORF">OCTVUL_1B011841</name>
</gene>
<reference evidence="5" key="1">
    <citation type="submission" date="2023-08" db="EMBL/GenBank/DDBJ databases">
        <authorList>
            <person name="Alioto T."/>
            <person name="Alioto T."/>
            <person name="Gomez Garrido J."/>
        </authorList>
    </citation>
    <scope>NUCLEOTIDE SEQUENCE</scope>
</reference>
<dbReference type="Pfam" id="PF02391">
    <property type="entry name" value="MoaE"/>
    <property type="match status" value="1"/>
</dbReference>
<comment type="subunit">
    <text evidence="4">Heterotetramer; composed of 2 small (MOCS2A) and 2 large (MOCS2B) subunits.</text>
</comment>
<comment type="catalytic activity">
    <reaction evidence="4">
        <text>2 [molybdopterin-synthase sulfur-carrier protein]-C-terminal-Gly-aminoethanethioate + cyclic pyranopterin phosphate + H2O = molybdopterin + 2 [molybdopterin-synthase sulfur-carrier protein]-C-terminal Gly-Gly + 2 H(+)</text>
        <dbReference type="Rhea" id="RHEA:26333"/>
        <dbReference type="Rhea" id="RHEA-COMP:12202"/>
        <dbReference type="Rhea" id="RHEA-COMP:19907"/>
        <dbReference type="ChEBI" id="CHEBI:15377"/>
        <dbReference type="ChEBI" id="CHEBI:15378"/>
        <dbReference type="ChEBI" id="CHEBI:58698"/>
        <dbReference type="ChEBI" id="CHEBI:59648"/>
        <dbReference type="ChEBI" id="CHEBI:90778"/>
        <dbReference type="ChEBI" id="CHEBI:232372"/>
        <dbReference type="EC" id="2.8.1.12"/>
    </reaction>
</comment>
<dbReference type="FunFam" id="3.90.1170.40:FF:000002">
    <property type="entry name" value="Molybdopterin synthase catalytic subunit"/>
    <property type="match status" value="1"/>
</dbReference>
<organism evidence="5 6">
    <name type="scientific">Octopus vulgaris</name>
    <name type="common">Common octopus</name>
    <dbReference type="NCBI Taxonomy" id="6645"/>
    <lineage>
        <taxon>Eukaryota</taxon>
        <taxon>Metazoa</taxon>
        <taxon>Spiralia</taxon>
        <taxon>Lophotrochozoa</taxon>
        <taxon>Mollusca</taxon>
        <taxon>Cephalopoda</taxon>
        <taxon>Coleoidea</taxon>
        <taxon>Octopodiformes</taxon>
        <taxon>Octopoda</taxon>
        <taxon>Incirrata</taxon>
        <taxon>Octopodidae</taxon>
        <taxon>Octopus</taxon>
    </lineage>
</organism>
<dbReference type="InterPro" id="IPR036563">
    <property type="entry name" value="MoaE_sf"/>
</dbReference>
<name>A0AA36B7U9_OCTVU</name>
<comment type="subcellular location">
    <subcellularLocation>
        <location evidence="4">Cytoplasm</location>
    </subcellularLocation>
</comment>
<dbReference type="InterPro" id="IPR012675">
    <property type="entry name" value="Beta-grasp_dom_sf"/>
</dbReference>
<keyword evidence="1 4" id="KW-0963">Cytoplasm</keyword>
<dbReference type="GO" id="GO:0030366">
    <property type="term" value="F:molybdopterin synthase activity"/>
    <property type="evidence" value="ECO:0007669"/>
    <property type="project" value="UniProtKB-UniRule"/>
</dbReference>
<dbReference type="CDD" id="cd00754">
    <property type="entry name" value="Ubl_MoaD"/>
    <property type="match status" value="1"/>
</dbReference>
<dbReference type="HAMAP" id="MF_03052">
    <property type="entry name" value="MOC2B"/>
    <property type="match status" value="1"/>
</dbReference>
<dbReference type="EC" id="2.8.1.12" evidence="4"/>
<dbReference type="InterPro" id="IPR016155">
    <property type="entry name" value="Mopterin_synth/thiamin_S_b"/>
</dbReference>
<dbReference type="CDD" id="cd00756">
    <property type="entry name" value="MoaE"/>
    <property type="match status" value="1"/>
</dbReference>
<proteinExistence type="inferred from homology"/>
<dbReference type="SUPFAM" id="SSF54285">
    <property type="entry name" value="MoaD/ThiS"/>
    <property type="match status" value="1"/>
</dbReference>
<feature type="binding site" evidence="4">
    <location>
        <begin position="220"/>
        <end position="222"/>
    </location>
    <ligand>
        <name>substrate</name>
    </ligand>
</feature>
<evidence type="ECO:0000256" key="4">
    <source>
        <dbReference type="HAMAP-Rule" id="MF_03052"/>
    </source>
</evidence>